<organism evidence="1 2">
    <name type="scientific">Funneliformis mosseae</name>
    <name type="common">Endomycorrhizal fungus</name>
    <name type="synonym">Glomus mosseae</name>
    <dbReference type="NCBI Taxonomy" id="27381"/>
    <lineage>
        <taxon>Eukaryota</taxon>
        <taxon>Fungi</taxon>
        <taxon>Fungi incertae sedis</taxon>
        <taxon>Mucoromycota</taxon>
        <taxon>Glomeromycotina</taxon>
        <taxon>Glomeromycetes</taxon>
        <taxon>Glomerales</taxon>
        <taxon>Glomeraceae</taxon>
        <taxon>Funneliformis</taxon>
    </lineage>
</organism>
<dbReference type="Proteomes" id="UP000789375">
    <property type="component" value="Unassembled WGS sequence"/>
</dbReference>
<dbReference type="EMBL" id="CAJVPP010026974">
    <property type="protein sequence ID" value="CAG8754778.1"/>
    <property type="molecule type" value="Genomic_DNA"/>
</dbReference>
<feature type="non-terminal residue" evidence="1">
    <location>
        <position position="130"/>
    </location>
</feature>
<keyword evidence="2" id="KW-1185">Reference proteome</keyword>
<name>A0A9N9NNI9_FUNMO</name>
<protein>
    <submittedName>
        <fullName evidence="1">14394_t:CDS:1</fullName>
    </submittedName>
</protein>
<comment type="caution">
    <text evidence="1">The sequence shown here is derived from an EMBL/GenBank/DDBJ whole genome shotgun (WGS) entry which is preliminary data.</text>
</comment>
<evidence type="ECO:0000313" key="2">
    <source>
        <dbReference type="Proteomes" id="UP000789375"/>
    </source>
</evidence>
<accession>A0A9N9NNI9</accession>
<sequence length="130" mass="15192">FQLTSNVMEEVLHLFENRLNEIGDLLMESFEIILMKSTSDVASSCLIQAIKPERNFKKTDLLEFLIKRVDKRALKNALDHYKVGFKFNAESIKTTKKIRSLTVHSNLYYWILKKYGPNSEVTQKCFDDII</sequence>
<evidence type="ECO:0000313" key="1">
    <source>
        <dbReference type="EMBL" id="CAG8754778.1"/>
    </source>
</evidence>
<proteinExistence type="predicted"/>
<dbReference type="AlphaFoldDB" id="A0A9N9NNI9"/>
<feature type="non-terminal residue" evidence="1">
    <location>
        <position position="1"/>
    </location>
</feature>
<reference evidence="1" key="1">
    <citation type="submission" date="2021-06" db="EMBL/GenBank/DDBJ databases">
        <authorList>
            <person name="Kallberg Y."/>
            <person name="Tangrot J."/>
            <person name="Rosling A."/>
        </authorList>
    </citation>
    <scope>NUCLEOTIDE SEQUENCE</scope>
    <source>
        <strain evidence="1">87-6 pot B 2015</strain>
    </source>
</reference>
<gene>
    <name evidence="1" type="ORF">FMOSSE_LOCUS16836</name>
</gene>